<proteinExistence type="inferred from homology"/>
<dbReference type="Gene3D" id="2.30.30.140">
    <property type="match status" value="1"/>
</dbReference>
<dbReference type="InterPro" id="IPR035437">
    <property type="entry name" value="SNase_OB-fold_sf"/>
</dbReference>
<protein>
    <submittedName>
        <fullName evidence="3">Uncharacterized protein</fullName>
    </submittedName>
</protein>
<dbReference type="Gene3D" id="2.40.50.90">
    <property type="match status" value="1"/>
</dbReference>
<dbReference type="GO" id="GO:0035556">
    <property type="term" value="P:intracellular signal transduction"/>
    <property type="evidence" value="ECO:0007669"/>
    <property type="project" value="TreeGrafter"/>
</dbReference>
<dbReference type="Proteomes" id="UP000887575">
    <property type="component" value="Unassembled WGS sequence"/>
</dbReference>
<dbReference type="InterPro" id="IPR011989">
    <property type="entry name" value="ARM-like"/>
</dbReference>
<dbReference type="PANTHER" id="PTHR10182">
    <property type="entry name" value="CALCIUM-BINDING PROTEIN 39-RELATED"/>
    <property type="match status" value="1"/>
</dbReference>
<reference evidence="3" key="1">
    <citation type="submission" date="2024-02" db="UniProtKB">
        <authorList>
            <consortium name="WormBaseParasite"/>
        </authorList>
    </citation>
    <scope>IDENTIFICATION</scope>
</reference>
<organism evidence="2 3">
    <name type="scientific">Mesorhabditis belari</name>
    <dbReference type="NCBI Taxonomy" id="2138241"/>
    <lineage>
        <taxon>Eukaryota</taxon>
        <taxon>Metazoa</taxon>
        <taxon>Ecdysozoa</taxon>
        <taxon>Nematoda</taxon>
        <taxon>Chromadorea</taxon>
        <taxon>Rhabditida</taxon>
        <taxon>Rhabditina</taxon>
        <taxon>Rhabditomorpha</taxon>
        <taxon>Rhabditoidea</taxon>
        <taxon>Rhabditidae</taxon>
        <taxon>Mesorhabditinae</taxon>
        <taxon>Mesorhabditis</taxon>
    </lineage>
</organism>
<dbReference type="Pfam" id="PF08569">
    <property type="entry name" value="Mo25"/>
    <property type="match status" value="1"/>
</dbReference>
<accession>A0AAF3J5T3</accession>
<dbReference type="GO" id="GO:0043539">
    <property type="term" value="F:protein serine/threonine kinase activator activity"/>
    <property type="evidence" value="ECO:0007669"/>
    <property type="project" value="TreeGrafter"/>
</dbReference>
<dbReference type="Gene3D" id="1.25.10.10">
    <property type="entry name" value="Leucine-rich Repeat Variant"/>
    <property type="match status" value="1"/>
</dbReference>
<evidence type="ECO:0000313" key="3">
    <source>
        <dbReference type="WBParaSite" id="MBELARI_LOCUS18015"/>
    </source>
</evidence>
<keyword evidence="2" id="KW-1185">Reference proteome</keyword>
<sequence>MGSSLRTIMWRSVNPSDYSASCLSIVFIANPEKNQAILAILTRNRVKLLGFLQNFCNERDKDDQFNDEKDYVMRQINTLPSHDQTRSMSPGRDLAADVTQRRYGRARVVEAVSNELVRVIFIDEGRLQWVNPICLAVMPDNFYYHPWQAMYMCLGGVSPIDSCMTEPRPRWTEKHDAAFREIIREFELFKVVVIKSTKERLFADVKEK</sequence>
<dbReference type="GO" id="GO:0005737">
    <property type="term" value="C:cytoplasm"/>
    <property type="evidence" value="ECO:0007669"/>
    <property type="project" value="UniProtKB-ARBA"/>
</dbReference>
<dbReference type="SUPFAM" id="SSF48371">
    <property type="entry name" value="ARM repeat"/>
    <property type="match status" value="1"/>
</dbReference>
<evidence type="ECO:0000256" key="1">
    <source>
        <dbReference type="ARBA" id="ARBA00011012"/>
    </source>
</evidence>
<evidence type="ECO:0000313" key="2">
    <source>
        <dbReference type="Proteomes" id="UP000887575"/>
    </source>
</evidence>
<dbReference type="AlphaFoldDB" id="A0AAF3J5T3"/>
<dbReference type="WBParaSite" id="MBELARI_LOCUS18015">
    <property type="protein sequence ID" value="MBELARI_LOCUS18015"/>
    <property type="gene ID" value="MBELARI_LOCUS18015"/>
</dbReference>
<comment type="similarity">
    <text evidence="1">Belongs to the Mo25 family.</text>
</comment>
<name>A0AAF3J5T3_9BILA</name>
<dbReference type="SUPFAM" id="SSF63748">
    <property type="entry name" value="Tudor/PWWP/MBT"/>
    <property type="match status" value="1"/>
</dbReference>
<dbReference type="InterPro" id="IPR016024">
    <property type="entry name" value="ARM-type_fold"/>
</dbReference>
<dbReference type="PANTHER" id="PTHR10182:SF3">
    <property type="entry name" value="PROTEIN MO25"/>
    <property type="match status" value="1"/>
</dbReference>
<dbReference type="InterPro" id="IPR013878">
    <property type="entry name" value="Mo25"/>
</dbReference>